<dbReference type="EMBL" id="JACBZS010000001">
    <property type="protein sequence ID" value="NYI71293.1"/>
    <property type="molecule type" value="Genomic_DNA"/>
</dbReference>
<dbReference type="RefSeq" id="WP_179445134.1">
    <property type="nucleotide sequence ID" value="NZ_JACBZS010000001.1"/>
</dbReference>
<organism evidence="3 4">
    <name type="scientific">Naumannella cuiyingiana</name>
    <dbReference type="NCBI Taxonomy" id="1347891"/>
    <lineage>
        <taxon>Bacteria</taxon>
        <taxon>Bacillati</taxon>
        <taxon>Actinomycetota</taxon>
        <taxon>Actinomycetes</taxon>
        <taxon>Propionibacteriales</taxon>
        <taxon>Propionibacteriaceae</taxon>
        <taxon>Naumannella</taxon>
    </lineage>
</organism>
<proteinExistence type="predicted"/>
<name>A0A7Z0D9S2_9ACTN</name>
<evidence type="ECO:0008006" key="5">
    <source>
        <dbReference type="Google" id="ProtNLM"/>
    </source>
</evidence>
<evidence type="ECO:0000256" key="1">
    <source>
        <dbReference type="SAM" id="MobiDB-lite"/>
    </source>
</evidence>
<evidence type="ECO:0000313" key="4">
    <source>
        <dbReference type="Proteomes" id="UP000527616"/>
    </source>
</evidence>
<feature type="transmembrane region" description="Helical" evidence="2">
    <location>
        <begin position="31"/>
        <end position="50"/>
    </location>
</feature>
<keyword evidence="2" id="KW-0812">Transmembrane</keyword>
<accession>A0A7Z0D9S2</accession>
<dbReference type="Proteomes" id="UP000527616">
    <property type="component" value="Unassembled WGS sequence"/>
</dbReference>
<sequence>MTDAPQRPPADSGERRPPTEHVLTSPPPTRAYAIAAGCAVLGAVLLVAGSSGGWPIGVVALGGVVLAFGIVLALAALILVRRSRASFAFDADGYRITGPGGTVAGRWDRTRQVTMSAGGHRIGLLGEPDRHVLSPAPTSDPRARAMLADLKERLDADRGYRPLA</sequence>
<keyword evidence="2" id="KW-1133">Transmembrane helix</keyword>
<evidence type="ECO:0000256" key="2">
    <source>
        <dbReference type="SAM" id="Phobius"/>
    </source>
</evidence>
<dbReference type="AlphaFoldDB" id="A0A7Z0D9S2"/>
<reference evidence="3 4" key="1">
    <citation type="submission" date="2020-07" db="EMBL/GenBank/DDBJ databases">
        <title>Sequencing the genomes of 1000 actinobacteria strains.</title>
        <authorList>
            <person name="Klenk H.-P."/>
        </authorList>
    </citation>
    <scope>NUCLEOTIDE SEQUENCE [LARGE SCALE GENOMIC DNA]</scope>
    <source>
        <strain evidence="3 4">DSM 103164</strain>
    </source>
</reference>
<evidence type="ECO:0000313" key="3">
    <source>
        <dbReference type="EMBL" id="NYI71293.1"/>
    </source>
</evidence>
<keyword evidence="2" id="KW-0472">Membrane</keyword>
<protein>
    <recommendedName>
        <fullName evidence="5">PH domain-containing protein</fullName>
    </recommendedName>
</protein>
<gene>
    <name evidence="3" type="ORF">GGQ54_001853</name>
</gene>
<comment type="caution">
    <text evidence="3">The sequence shown here is derived from an EMBL/GenBank/DDBJ whole genome shotgun (WGS) entry which is preliminary data.</text>
</comment>
<feature type="transmembrane region" description="Helical" evidence="2">
    <location>
        <begin position="56"/>
        <end position="80"/>
    </location>
</feature>
<keyword evidence="4" id="KW-1185">Reference proteome</keyword>
<feature type="region of interest" description="Disordered" evidence="1">
    <location>
        <begin position="1"/>
        <end position="26"/>
    </location>
</feature>